<proteinExistence type="predicted"/>
<dbReference type="GO" id="GO:0016853">
    <property type="term" value="F:isomerase activity"/>
    <property type="evidence" value="ECO:0007669"/>
    <property type="project" value="UniProtKB-KW"/>
</dbReference>
<keyword evidence="2" id="KW-0413">Isomerase</keyword>
<dbReference type="Pfam" id="PF01261">
    <property type="entry name" value="AP_endonuc_2"/>
    <property type="match status" value="1"/>
</dbReference>
<reference evidence="2 3" key="1">
    <citation type="submission" date="2018-06" db="EMBL/GenBank/DDBJ databases">
        <title>Three novel Pseudomonas species isolated from symptomatic oak.</title>
        <authorList>
            <person name="Bueno-Gonzalez V."/>
            <person name="Brady C."/>
        </authorList>
    </citation>
    <scope>NUCLEOTIDE SEQUENCE [LARGE SCALE GENOMIC DNA]</scope>
    <source>
        <strain evidence="2 3">P17C</strain>
    </source>
</reference>
<protein>
    <submittedName>
        <fullName evidence="2">Xylose isomerase</fullName>
    </submittedName>
</protein>
<accession>A0A4Q9R7V3</accession>
<dbReference type="Proteomes" id="UP000292639">
    <property type="component" value="Unassembled WGS sequence"/>
</dbReference>
<dbReference type="SUPFAM" id="SSF51658">
    <property type="entry name" value="Xylose isomerase-like"/>
    <property type="match status" value="1"/>
</dbReference>
<gene>
    <name evidence="2" type="ORF">DNJ96_10310</name>
</gene>
<evidence type="ECO:0000259" key="1">
    <source>
        <dbReference type="Pfam" id="PF01261"/>
    </source>
</evidence>
<organism evidence="2 3">
    <name type="scientific">Stutzerimonas kirkiae</name>
    <dbReference type="NCBI Taxonomy" id="2211392"/>
    <lineage>
        <taxon>Bacteria</taxon>
        <taxon>Pseudomonadati</taxon>
        <taxon>Pseudomonadota</taxon>
        <taxon>Gammaproteobacteria</taxon>
        <taxon>Pseudomonadales</taxon>
        <taxon>Pseudomonadaceae</taxon>
        <taxon>Stutzerimonas</taxon>
    </lineage>
</organism>
<dbReference type="InterPro" id="IPR013022">
    <property type="entry name" value="Xyl_isomerase-like_TIM-brl"/>
</dbReference>
<feature type="domain" description="Xylose isomerase-like TIM barrel" evidence="1">
    <location>
        <begin position="20"/>
        <end position="191"/>
    </location>
</feature>
<comment type="caution">
    <text evidence="2">The sequence shown here is derived from an EMBL/GenBank/DDBJ whole genome shotgun (WGS) entry which is preliminary data.</text>
</comment>
<dbReference type="EMBL" id="QJUP01000012">
    <property type="protein sequence ID" value="TBU96529.1"/>
    <property type="molecule type" value="Genomic_DNA"/>
</dbReference>
<dbReference type="InterPro" id="IPR036237">
    <property type="entry name" value="Xyl_isomerase-like_sf"/>
</dbReference>
<keyword evidence="3" id="KW-1185">Reference proteome</keyword>
<sequence length="293" mass="33150">MQFKLFKTLWGSSGSLPQSVREALEAGFDGIEGPAPSDPVLRDEMAMALEADGLGYIAEVCTGGSYVPERRATPAEHLADLERKIVEAAPLRPLLLNVMAGCDGWPLETQYGFFADAQEIGARYGVTLSFETHRSRSMFNPWATEAIVRRLPSLRLTADISHWIVVTERLLDAEPDWQLLLELAGNVHHLHGRVGYPQGPQVPHPAAPEYADCLAFHQRFWEEAWRSQLQRGYAISSMTPEFGPDRYLHTLPFTDQPVADLWQVNRWMGACEREHFQRFSKESTDPYLPRDYP</sequence>
<name>A0A4Q9R7V3_9GAMM</name>
<evidence type="ECO:0000313" key="2">
    <source>
        <dbReference type="EMBL" id="TBU96529.1"/>
    </source>
</evidence>
<evidence type="ECO:0000313" key="3">
    <source>
        <dbReference type="Proteomes" id="UP000292639"/>
    </source>
</evidence>
<dbReference type="RefSeq" id="WP_131184627.1">
    <property type="nucleotide sequence ID" value="NZ_QJUO01000015.1"/>
</dbReference>
<dbReference type="Gene3D" id="3.20.20.150">
    <property type="entry name" value="Divalent-metal-dependent TIM barrel enzymes"/>
    <property type="match status" value="1"/>
</dbReference>
<dbReference type="AlphaFoldDB" id="A0A4Q9R7V3"/>